<comment type="caution">
    <text evidence="1">The sequence shown here is derived from an EMBL/GenBank/DDBJ whole genome shotgun (WGS) entry which is preliminary data.</text>
</comment>
<proteinExistence type="predicted"/>
<dbReference type="Proteomes" id="UP001152531">
    <property type="component" value="Unassembled WGS sequence"/>
</dbReference>
<evidence type="ECO:0000313" key="1">
    <source>
        <dbReference type="EMBL" id="CAH6719856.1"/>
    </source>
</evidence>
<gene>
    <name evidence="1" type="ORF">CLIB1444_02S18096</name>
</gene>
<dbReference type="EMBL" id="CALSDN010000002">
    <property type="protein sequence ID" value="CAH6719856.1"/>
    <property type="molecule type" value="Genomic_DNA"/>
</dbReference>
<reference evidence="1" key="1">
    <citation type="submission" date="2022-06" db="EMBL/GenBank/DDBJ databases">
        <authorList>
            <person name="Legras J.-L."/>
            <person name="Devillers H."/>
            <person name="Grondin C."/>
        </authorList>
    </citation>
    <scope>NUCLEOTIDE SEQUENCE</scope>
    <source>
        <strain evidence="1">CLIB 1444</strain>
    </source>
</reference>
<name>A0ACA9Y4J0_9ASCO</name>
<organism evidence="1 2">
    <name type="scientific">[Candida] jaroonii</name>
    <dbReference type="NCBI Taxonomy" id="467808"/>
    <lineage>
        <taxon>Eukaryota</taxon>
        <taxon>Fungi</taxon>
        <taxon>Dikarya</taxon>
        <taxon>Ascomycota</taxon>
        <taxon>Saccharomycotina</taxon>
        <taxon>Pichiomycetes</taxon>
        <taxon>Debaryomycetaceae</taxon>
        <taxon>Yamadazyma</taxon>
    </lineage>
</organism>
<evidence type="ECO:0000313" key="2">
    <source>
        <dbReference type="Proteomes" id="UP001152531"/>
    </source>
</evidence>
<accession>A0ACA9Y4J0</accession>
<keyword evidence="2" id="KW-1185">Reference proteome</keyword>
<protein>
    <submittedName>
        <fullName evidence="1">Protoplast secreted protein 2</fullName>
    </submittedName>
</protein>
<sequence>MVKIAIIYYSTWGHAAGNAKELLKGVQEAGGDADIYQVPETLSEEVLGKMYAPPKDASVPEITVDKLTEYDAFLFVIPTRFGNFPAQWKTFWDQTGGLWATGGLHGKPFGVSVVTSSPGGGQETTIINSLSSFIHHGMIYVPLGYGEAFPLLTNLDEVHGASPWGSGSFSAPDGSRATNDLEKKILNVHGKSFYTAVQKF</sequence>